<dbReference type="AlphaFoldDB" id="A0A1Y6BC68"/>
<sequence>MICLLQSSTARTPPSVLSNTAGNVRELRNVAERYCLGLGDGLEAETAAPAAR</sequence>
<keyword evidence="2" id="KW-1185">Reference proteome</keyword>
<reference evidence="2" key="1">
    <citation type="submission" date="2017-04" db="EMBL/GenBank/DDBJ databases">
        <authorList>
            <person name="Varghese N."/>
            <person name="Submissions S."/>
        </authorList>
    </citation>
    <scope>NUCLEOTIDE SEQUENCE [LARGE SCALE GENOMIC DNA]</scope>
    <source>
        <strain evidence="2">DSM 22618</strain>
    </source>
</reference>
<organism evidence="1 2">
    <name type="scientific">Pseudogulbenkiania subflava DSM 22618</name>
    <dbReference type="NCBI Taxonomy" id="1123014"/>
    <lineage>
        <taxon>Bacteria</taxon>
        <taxon>Pseudomonadati</taxon>
        <taxon>Pseudomonadota</taxon>
        <taxon>Betaproteobacteria</taxon>
        <taxon>Neisseriales</taxon>
        <taxon>Chromobacteriaceae</taxon>
        <taxon>Pseudogulbenkiania</taxon>
    </lineage>
</organism>
<proteinExistence type="predicted"/>
<evidence type="ECO:0000313" key="1">
    <source>
        <dbReference type="EMBL" id="SME97239.1"/>
    </source>
</evidence>
<dbReference type="Proteomes" id="UP000192920">
    <property type="component" value="Unassembled WGS sequence"/>
</dbReference>
<protein>
    <submittedName>
        <fullName evidence="1">Uncharacterized protein</fullName>
    </submittedName>
</protein>
<name>A0A1Y6BC68_9NEIS</name>
<evidence type="ECO:0000313" key="2">
    <source>
        <dbReference type="Proteomes" id="UP000192920"/>
    </source>
</evidence>
<dbReference type="RefSeq" id="WP_234985858.1">
    <property type="nucleotide sequence ID" value="NZ_FXAG01000002.1"/>
</dbReference>
<gene>
    <name evidence="1" type="ORF">SAMN02745746_00416</name>
</gene>
<dbReference type="EMBL" id="FXAG01000002">
    <property type="protein sequence ID" value="SME97239.1"/>
    <property type="molecule type" value="Genomic_DNA"/>
</dbReference>
<accession>A0A1Y6BC68</accession>